<dbReference type="PANTHER" id="PTHR42949">
    <property type="entry name" value="ANAEROBIC GLYCEROL-3-PHOSPHATE DEHYDROGENASE SUBUNIT B"/>
    <property type="match status" value="1"/>
</dbReference>
<keyword evidence="4" id="KW-1185">Reference proteome</keyword>
<comment type="caution">
    <text evidence="3">The sequence shown here is derived from an EMBL/GenBank/DDBJ whole genome shotgun (WGS) entry which is preliminary data.</text>
</comment>
<proteinExistence type="predicted"/>
<accession>A0ABU3P4H4</accession>
<keyword evidence="1" id="KW-0560">Oxidoreductase</keyword>
<evidence type="ECO:0000313" key="4">
    <source>
        <dbReference type="Proteomes" id="UP001254848"/>
    </source>
</evidence>
<feature type="domain" description="FAD/NAD(P)-binding" evidence="2">
    <location>
        <begin position="6"/>
        <end position="302"/>
    </location>
</feature>
<evidence type="ECO:0000256" key="1">
    <source>
        <dbReference type="ARBA" id="ARBA00023002"/>
    </source>
</evidence>
<dbReference type="PRINTS" id="PR00411">
    <property type="entry name" value="PNDRDTASEI"/>
</dbReference>
<evidence type="ECO:0000259" key="2">
    <source>
        <dbReference type="Pfam" id="PF07992"/>
    </source>
</evidence>
<dbReference type="Gene3D" id="3.50.50.60">
    <property type="entry name" value="FAD/NAD(P)-binding domain"/>
    <property type="match status" value="2"/>
</dbReference>
<dbReference type="InterPro" id="IPR036188">
    <property type="entry name" value="FAD/NAD-bd_sf"/>
</dbReference>
<dbReference type="PANTHER" id="PTHR42949:SF3">
    <property type="entry name" value="ANAEROBIC GLYCEROL-3-PHOSPHATE DEHYDROGENASE SUBUNIT B"/>
    <property type="match status" value="1"/>
</dbReference>
<dbReference type="Proteomes" id="UP001254848">
    <property type="component" value="Unassembled WGS sequence"/>
</dbReference>
<dbReference type="EMBL" id="JAUOZS010000001">
    <property type="protein sequence ID" value="MDT8903051.1"/>
    <property type="molecule type" value="Genomic_DNA"/>
</dbReference>
<gene>
    <name evidence="3" type="ORF">Q4T40_17590</name>
</gene>
<protein>
    <submittedName>
        <fullName evidence="3">FAD-dependent oxidoreductase</fullName>
    </submittedName>
</protein>
<organism evidence="3 4">
    <name type="scientific">Anaeroselena agilis</name>
    <dbReference type="NCBI Taxonomy" id="3063788"/>
    <lineage>
        <taxon>Bacteria</taxon>
        <taxon>Bacillati</taxon>
        <taxon>Bacillota</taxon>
        <taxon>Negativicutes</taxon>
        <taxon>Acetonemataceae</taxon>
        <taxon>Anaeroselena</taxon>
    </lineage>
</organism>
<dbReference type="Pfam" id="PF07992">
    <property type="entry name" value="Pyr_redox_2"/>
    <property type="match status" value="1"/>
</dbReference>
<dbReference type="InterPro" id="IPR051691">
    <property type="entry name" value="Metab_Enz_Cyan_OpOx_G3PDH"/>
</dbReference>
<evidence type="ECO:0000313" key="3">
    <source>
        <dbReference type="EMBL" id="MDT8903051.1"/>
    </source>
</evidence>
<dbReference type="InterPro" id="IPR023753">
    <property type="entry name" value="FAD/NAD-binding_dom"/>
</dbReference>
<reference evidence="3 4" key="1">
    <citation type="submission" date="2023-07" db="EMBL/GenBank/DDBJ databases">
        <title>The novel representative of Negativicutes class, Anaeroselena agilis gen. nov. sp. nov.</title>
        <authorList>
            <person name="Prokofeva M.I."/>
            <person name="Elcheninov A.G."/>
            <person name="Klyukina A."/>
            <person name="Kublanov I.V."/>
            <person name="Frolov E.N."/>
            <person name="Podosokorskaya O.A."/>
        </authorList>
    </citation>
    <scope>NUCLEOTIDE SEQUENCE [LARGE SCALE GENOMIC DNA]</scope>
    <source>
        <strain evidence="3 4">4137-cl</strain>
    </source>
</reference>
<sequence length="428" mass="45557">MIEQAYDVVVVGGGPAGLAAAVSASDNGALRVLVIERDRELGGILQQCIHNGFGLHRFQQELTGPGYAGRYIRMVGERPNIAVLLDTMVLSVAGDKTILAVNPRDGLLKITAAAVVFAMGCRERTRGAIRIPGSRPAGVFTAGAAQRMVNMEGYLPGKKIVILGSGDIGLIMARRLSLEGCDVKAVLEIMPYSNGLTRNVVQCLEDFGIPLHLSHTVVGVHGKDRVTGITCAKVDDALRPVPGSEFDLECDCLLLSVGLIPENELSGDLGIEMDGLTGGPVVDQLRQTSLPGFFAAGNVVHVHDLVDFVSEEGETAGKYAARHACGLSSSVGRLARIMASDGVRTAVPQVVRLDDVRTAPVRLYMRVARPERRVTLRLLSNSELLLERVLPVAKPGEMVVADIPADKLRAIGDVVTVVLRRQGGEQGE</sequence>
<name>A0ABU3P4H4_9FIRM</name>
<dbReference type="RefSeq" id="WP_413781513.1">
    <property type="nucleotide sequence ID" value="NZ_JAUOZS010000001.1"/>
</dbReference>
<dbReference type="SUPFAM" id="SSF51905">
    <property type="entry name" value="FAD/NAD(P)-binding domain"/>
    <property type="match status" value="1"/>
</dbReference>
<dbReference type="PRINTS" id="PR00368">
    <property type="entry name" value="FADPNR"/>
</dbReference>